<keyword evidence="5 6" id="KW-0539">Nucleus</keyword>
<feature type="repeat" description="WD" evidence="7">
    <location>
        <begin position="1182"/>
        <end position="1224"/>
    </location>
</feature>
<dbReference type="Pfam" id="PF22766">
    <property type="entry name" value="ZW10_C2"/>
    <property type="match status" value="1"/>
</dbReference>
<dbReference type="PRINTS" id="PR00320">
    <property type="entry name" value="GPROTEINBRPT"/>
</dbReference>
<dbReference type="GO" id="GO:0006888">
    <property type="term" value="P:endoplasmic reticulum to Golgi vesicle-mediated transport"/>
    <property type="evidence" value="ECO:0007669"/>
    <property type="project" value="TreeGrafter"/>
</dbReference>
<comment type="subunit">
    <text evidence="6">Component of the NOP7 complex, composed of ERB1, NOP7 and YTM1. Within the NOP7 complex ERB1 appears to interact directly with NOP7 and YTM1. The NOP7 complex also associates with the 66S pre-ribosome.</text>
</comment>
<dbReference type="Pfam" id="PF08154">
    <property type="entry name" value="NLE"/>
    <property type="match status" value="1"/>
</dbReference>
<organism evidence="11 12">
    <name type="scientific">Leptosphaeria maculans (strain JN3 / isolate v23.1.3 / race Av1-4-5-6-7-8)</name>
    <name type="common">Blackleg fungus</name>
    <name type="synonym">Phoma lingam</name>
    <dbReference type="NCBI Taxonomy" id="985895"/>
    <lineage>
        <taxon>Eukaryota</taxon>
        <taxon>Fungi</taxon>
        <taxon>Dikarya</taxon>
        <taxon>Ascomycota</taxon>
        <taxon>Pezizomycotina</taxon>
        <taxon>Dothideomycetes</taxon>
        <taxon>Pleosporomycetidae</taxon>
        <taxon>Pleosporales</taxon>
        <taxon>Pleosporineae</taxon>
        <taxon>Leptosphaeriaceae</taxon>
        <taxon>Plenodomus</taxon>
        <taxon>Plenodomus lingam/Leptosphaeria maculans species complex</taxon>
    </lineage>
</organism>
<proteinExistence type="inferred from homology"/>
<dbReference type="PANTHER" id="PTHR12205">
    <property type="entry name" value="CENTROMERE/KINETOCHORE PROTEIN ZW10"/>
    <property type="match status" value="1"/>
</dbReference>
<feature type="compositionally biased region" description="Acidic residues" evidence="8">
    <location>
        <begin position="454"/>
        <end position="468"/>
    </location>
</feature>
<dbReference type="GO" id="GO:0030687">
    <property type="term" value="C:preribosome, large subunit precursor"/>
    <property type="evidence" value="ECO:0007669"/>
    <property type="project" value="UniProtKB-UniRule"/>
</dbReference>
<evidence type="ECO:0000256" key="8">
    <source>
        <dbReference type="SAM" id="MobiDB-lite"/>
    </source>
</evidence>
<dbReference type="Gene3D" id="2.130.10.10">
    <property type="entry name" value="YVTN repeat-like/Quinoprotein amine dehydrogenase"/>
    <property type="match status" value="1"/>
</dbReference>
<comment type="subcellular location">
    <subcellularLocation>
        <location evidence="6">Nucleus</location>
        <location evidence="6">Nucleolus</location>
    </subcellularLocation>
    <subcellularLocation>
        <location evidence="6">Nucleus</location>
        <location evidence="6">Nucleoplasm</location>
    </subcellularLocation>
</comment>
<protein>
    <recommendedName>
        <fullName evidence="6">Ribosome biogenesis protein YTM1</fullName>
    </recommendedName>
</protein>
<dbReference type="InterPro" id="IPR012972">
    <property type="entry name" value="NLE"/>
</dbReference>
<keyword evidence="4" id="KW-0677">Repeat</keyword>
<feature type="domain" description="ZW10 C-terminal helical" evidence="10">
    <location>
        <begin position="701"/>
        <end position="848"/>
    </location>
</feature>
<dbReference type="STRING" id="985895.E4ZG64"/>
<evidence type="ECO:0000256" key="7">
    <source>
        <dbReference type="PROSITE-ProRule" id="PRU00221"/>
    </source>
</evidence>
<dbReference type="EMBL" id="FP929064">
    <property type="protein sequence ID" value="CBX90284.1"/>
    <property type="molecule type" value="Genomic_DNA"/>
</dbReference>
<keyword evidence="1 6" id="KW-0690">Ribosome biogenesis</keyword>
<dbReference type="PROSITE" id="PS00678">
    <property type="entry name" value="WD_REPEATS_1"/>
    <property type="match status" value="2"/>
</dbReference>
<feature type="region of interest" description="Disordered" evidence="8">
    <location>
        <begin position="1148"/>
        <end position="1171"/>
    </location>
</feature>
<evidence type="ECO:0000256" key="2">
    <source>
        <dbReference type="ARBA" id="ARBA00022552"/>
    </source>
</evidence>
<dbReference type="SUPFAM" id="SSF50978">
    <property type="entry name" value="WD40 repeat-like"/>
    <property type="match status" value="1"/>
</dbReference>
<dbReference type="InParanoid" id="E4ZG64"/>
<evidence type="ECO:0000259" key="9">
    <source>
        <dbReference type="Pfam" id="PF08154"/>
    </source>
</evidence>
<dbReference type="GO" id="GO:1990423">
    <property type="term" value="C:RZZ complex"/>
    <property type="evidence" value="ECO:0007669"/>
    <property type="project" value="TreeGrafter"/>
</dbReference>
<gene>
    <name evidence="6" type="primary">YTM1</name>
    <name evidence="11" type="ORF">LEMA_P064100.1</name>
</gene>
<dbReference type="eggNOG" id="KOG0313">
    <property type="taxonomic scope" value="Eukaryota"/>
</dbReference>
<dbReference type="CDD" id="cd00200">
    <property type="entry name" value="WD40"/>
    <property type="match status" value="1"/>
</dbReference>
<evidence type="ECO:0000313" key="11">
    <source>
        <dbReference type="EMBL" id="CBX90284.1"/>
    </source>
</evidence>
<dbReference type="SMART" id="SM00320">
    <property type="entry name" value="WD40"/>
    <property type="match status" value="7"/>
</dbReference>
<dbReference type="eggNOG" id="KOG2163">
    <property type="taxonomic scope" value="Eukaryota"/>
</dbReference>
<dbReference type="GO" id="GO:0005737">
    <property type="term" value="C:cytoplasm"/>
    <property type="evidence" value="ECO:0007669"/>
    <property type="project" value="GOC"/>
</dbReference>
<evidence type="ECO:0000256" key="1">
    <source>
        <dbReference type="ARBA" id="ARBA00022517"/>
    </source>
</evidence>
<dbReference type="Gene3D" id="1.10.357.150">
    <property type="match status" value="1"/>
</dbReference>
<dbReference type="InterPro" id="IPR020472">
    <property type="entry name" value="WD40_PAC1"/>
</dbReference>
<evidence type="ECO:0000256" key="6">
    <source>
        <dbReference type="HAMAP-Rule" id="MF_03029"/>
    </source>
</evidence>
<keyword evidence="2 6" id="KW-0698">rRNA processing</keyword>
<dbReference type="OrthoDB" id="534815at2759"/>
<dbReference type="Proteomes" id="UP000002668">
    <property type="component" value="Genome"/>
</dbReference>
<dbReference type="GO" id="GO:0005654">
    <property type="term" value="C:nucleoplasm"/>
    <property type="evidence" value="ECO:0007669"/>
    <property type="project" value="UniProtKB-SubCell"/>
</dbReference>
<dbReference type="VEuPathDB" id="FungiDB:LEMA_P064100.1"/>
<dbReference type="InterPro" id="IPR015943">
    <property type="entry name" value="WD40/YVTN_repeat-like_dom_sf"/>
</dbReference>
<comment type="function">
    <text evidence="6">Component of the NOP7 complex, which is required for maturation of the 25S and 5.8S ribosomal RNAs and formation of the 60S ribosome.</text>
</comment>
<dbReference type="GO" id="GO:0000463">
    <property type="term" value="P:maturation of LSU-rRNA from tricistronic rRNA transcript (SSU-rRNA, 5.8S rRNA, LSU-rRNA)"/>
    <property type="evidence" value="ECO:0007669"/>
    <property type="project" value="UniProtKB-UniRule"/>
</dbReference>
<dbReference type="InterPro" id="IPR046362">
    <property type="entry name" value="Zw10/DSL1_C_sf"/>
</dbReference>
<dbReference type="GO" id="GO:0000466">
    <property type="term" value="P:maturation of 5.8S rRNA from tricistronic rRNA transcript (SSU-rRNA, 5.8S rRNA, LSU-rRNA)"/>
    <property type="evidence" value="ECO:0007669"/>
    <property type="project" value="UniProtKB-UniRule"/>
</dbReference>
<dbReference type="InterPro" id="IPR019775">
    <property type="entry name" value="WD40_repeat_CS"/>
</dbReference>
<dbReference type="GO" id="GO:0005730">
    <property type="term" value="C:nucleolus"/>
    <property type="evidence" value="ECO:0007669"/>
    <property type="project" value="UniProtKB-SubCell"/>
</dbReference>
<evidence type="ECO:0000259" key="10">
    <source>
        <dbReference type="Pfam" id="PF22766"/>
    </source>
</evidence>
<dbReference type="HAMAP" id="MF_03029">
    <property type="entry name" value="WDR12"/>
    <property type="match status" value="1"/>
</dbReference>
<dbReference type="GO" id="GO:0007094">
    <property type="term" value="P:mitotic spindle assembly checkpoint signaling"/>
    <property type="evidence" value="ECO:0007669"/>
    <property type="project" value="TreeGrafter"/>
</dbReference>
<reference evidence="12" key="1">
    <citation type="journal article" date="2011" name="Nat. Commun.">
        <title>Effector diversification within compartments of the Leptosphaeria maculans genome affected by Repeat-Induced Point mutations.</title>
        <authorList>
            <person name="Rouxel T."/>
            <person name="Grandaubert J."/>
            <person name="Hane J.K."/>
            <person name="Hoede C."/>
            <person name="van de Wouw A.P."/>
            <person name="Couloux A."/>
            <person name="Dominguez V."/>
            <person name="Anthouard V."/>
            <person name="Bally P."/>
            <person name="Bourras S."/>
            <person name="Cozijnsen A.J."/>
            <person name="Ciuffetti L.M."/>
            <person name="Degrave A."/>
            <person name="Dilmaghani A."/>
            <person name="Duret L."/>
            <person name="Fudal I."/>
            <person name="Goodwin S.B."/>
            <person name="Gout L."/>
            <person name="Glaser N."/>
            <person name="Linglin J."/>
            <person name="Kema G.H.J."/>
            <person name="Lapalu N."/>
            <person name="Lawrence C.B."/>
            <person name="May K."/>
            <person name="Meyer M."/>
            <person name="Ollivier B."/>
            <person name="Poulain J."/>
            <person name="Schoch C.L."/>
            <person name="Simon A."/>
            <person name="Spatafora J.W."/>
            <person name="Stachowiak A."/>
            <person name="Turgeon B.G."/>
            <person name="Tyler B.M."/>
            <person name="Vincent D."/>
            <person name="Weissenbach J."/>
            <person name="Amselem J."/>
            <person name="Quesneville H."/>
            <person name="Oliver R.P."/>
            <person name="Wincker P."/>
            <person name="Balesdent M.-H."/>
            <person name="Howlett B.J."/>
        </authorList>
    </citation>
    <scope>NUCLEOTIDE SEQUENCE [LARGE SCALE GENOMIC DNA]</scope>
    <source>
        <strain evidence="12">JN3 / isolate v23.1.3 / race Av1-4-5-6-7-8</strain>
    </source>
</reference>
<evidence type="ECO:0000256" key="5">
    <source>
        <dbReference type="ARBA" id="ARBA00023242"/>
    </source>
</evidence>
<evidence type="ECO:0000256" key="4">
    <source>
        <dbReference type="ARBA" id="ARBA00022737"/>
    </source>
</evidence>
<comment type="similarity">
    <text evidence="6">Belongs to the WD repeat WDR12/YTM1 family.</text>
</comment>
<dbReference type="InterPro" id="IPR036322">
    <property type="entry name" value="WD40_repeat_dom_sf"/>
</dbReference>
<evidence type="ECO:0000313" key="12">
    <source>
        <dbReference type="Proteomes" id="UP000002668"/>
    </source>
</evidence>
<feature type="repeat" description="WD" evidence="7">
    <location>
        <begin position="1269"/>
        <end position="1305"/>
    </location>
</feature>
<feature type="domain" description="NLE" evidence="9">
    <location>
        <begin position="909"/>
        <end position="974"/>
    </location>
</feature>
<dbReference type="Pfam" id="PF00400">
    <property type="entry name" value="WD40"/>
    <property type="match status" value="3"/>
</dbReference>
<dbReference type="GeneID" id="13291688"/>
<accession>E4ZG64</accession>
<dbReference type="OMA" id="IRCEGTI"/>
<dbReference type="InterPro" id="IPR055148">
    <property type="entry name" value="ZW10_C_2"/>
</dbReference>
<name>E4ZG64_LEPMJ</name>
<dbReference type="PROSITE" id="PS50294">
    <property type="entry name" value="WD_REPEATS_REGION"/>
    <property type="match status" value="2"/>
</dbReference>
<dbReference type="HOGENOM" id="CLU_006571_0_0_1"/>
<dbReference type="InterPro" id="IPR001680">
    <property type="entry name" value="WD40_rpt"/>
</dbReference>
<sequence length="1370" mass="150365">MSSSSGPDQTLGDAVLQSVQYGLFPQDEHLASAPVPCSTLPTLSEVIAKARDETKTQIRVLSREAAPDVDGWITQARKLQDDIKRSQETAKEIVQQAQNGKQHTARVQDSASKVSLLHAEIAYNESLAQVVEQLRDISTLIDSAQNAVLRGHIMHALQTLEDAHNAFKRLGAFEATRVVGVLKSKEDRLRKTIVETVTNAWGTLVAVDDATSSISLKQSVQEGATMDIEVVVDALVLLGLFDGAIARLSRDIDRLIVSPRITADTNSAAPALVIEEAVIRCEGTIKDGSVKTSLEDVHRIAEYLNTRLPSRVAVPLSAKLVPVIASRLISHVLLPAVPLATSKVQDFQETLSYVLGLVEYLDELGWSGQNCLTDWVDKSAEYWLARQKEAAIARMQTLLPKKIQEKKSVERVETQLVSKGDALHVSDDQDDDWGADWDDNDESTAEQKDHKEQEEEEDMSAWGEDDDIEKGSSANEVKAANSLGDEDVDEWGAEWGDEEEKSSDVPLQPTNKPMEPTTGNVKPLPQKAAVDQEVTLRETYTVTAVPDSILDIIQEVITDVKTLNGPELAQSAITPASGGLYAVPSLLLAMYRATAVMHYSKDIASNMLIYNDCQRLSDRLRILLRELQASDQASALPNHLQPSVRLAPRIEADIRNIDGFGKRAYGREMESQRQILRDHLEDAQGFQGCTNMPFAAVCDDAIATTIDRISEVKRQWQNILSHSALLQSLGSLVSATLTKFINDVEEMSDIAEDESRKLHSCCVSLASLSQHFQTQDDSGETREMVSIYTPAWFKFQYLSEILDSSLADIKYFWTDGELKLEMEAEEVVGLIEALFAPSDHRRRAIAEIRRTTELYERRLAGASALTSLENIRGPKFCGSLVLTSLISRTIAQRRFVSAKMDPERTETKVQIRLSTRDPNLQIAEEPTTLLVQTSLTRHKLSTLVNDLLHRDDNRIPFDILINGQFLRTTIDEFLTKNGINAESTLDVEYTRALVPPLNVTSFEHDDWVSAVDVLSQSSAAGTWSEPGVSSDQERILSASYDGLVRVWNTSGDVLATSEAPNNGGRVTSLRTAKWLSDKKFVAAGLDSTVRVFKYDDAARTISASLELFNHRWGVEDVAVHSPSNRILSASSDTTISLFSSNAKENPVAPANLLPNSTAASNKRQKFSKPDRTVPARGALTTMSGHTSPVSSVIFKPDDATVAYSASHDHTLKTWDLPTSTCVDTRTTAQSLLSLCAIPSRNLLATGTSARHITLIDPRVSATKISVMTLRGHKNAVVSLSTDPSSEYNLASGSHDGTVQLWDLRNVSTGGQVGEGMTGESVYTINRQGQTGPAKGHGEGLKVFSVQWNHEVGIVSAGEDKRIQINRALRS</sequence>
<dbReference type="GO" id="GO:0043021">
    <property type="term" value="F:ribonucleoprotein complex binding"/>
    <property type="evidence" value="ECO:0007669"/>
    <property type="project" value="UniProtKB-UniRule"/>
</dbReference>
<keyword evidence="3 7" id="KW-0853">WD repeat</keyword>
<dbReference type="PANTHER" id="PTHR12205:SF0">
    <property type="entry name" value="CENTROMERE_KINETOCHORE PROTEIN ZW10 HOMOLOG"/>
    <property type="match status" value="1"/>
</dbReference>
<evidence type="ECO:0000256" key="3">
    <source>
        <dbReference type="ARBA" id="ARBA00022574"/>
    </source>
</evidence>
<feature type="region of interest" description="Disordered" evidence="8">
    <location>
        <begin position="495"/>
        <end position="523"/>
    </location>
</feature>
<keyword evidence="12" id="KW-1185">Reference proteome</keyword>
<dbReference type="PROSITE" id="PS50082">
    <property type="entry name" value="WD_REPEATS_2"/>
    <property type="match status" value="2"/>
</dbReference>
<dbReference type="InterPro" id="IPR028599">
    <property type="entry name" value="WDR12/Ytm1"/>
</dbReference>
<feature type="compositionally biased region" description="Acidic residues" evidence="8">
    <location>
        <begin position="428"/>
        <end position="444"/>
    </location>
</feature>
<feature type="region of interest" description="Disordered" evidence="8">
    <location>
        <begin position="420"/>
        <end position="471"/>
    </location>
</feature>